<protein>
    <recommendedName>
        <fullName evidence="3">Replication initiation factor</fullName>
    </recommendedName>
</protein>
<organism evidence="1 2">
    <name type="scientific">Mesotoga prima MesG1.Ag.4.2</name>
    <dbReference type="NCBI Taxonomy" id="660470"/>
    <lineage>
        <taxon>Bacteria</taxon>
        <taxon>Thermotogati</taxon>
        <taxon>Thermotogota</taxon>
        <taxon>Thermotogae</taxon>
        <taxon>Kosmotogales</taxon>
        <taxon>Kosmotogaceae</taxon>
        <taxon>Mesotoga</taxon>
    </lineage>
</organism>
<keyword evidence="1" id="KW-0614">Plasmid</keyword>
<proteinExistence type="predicted"/>
<evidence type="ECO:0008006" key="3">
    <source>
        <dbReference type="Google" id="ProtNLM"/>
    </source>
</evidence>
<gene>
    <name evidence="1" type="ORF">Theba_2738</name>
</gene>
<evidence type="ECO:0000313" key="2">
    <source>
        <dbReference type="Proteomes" id="UP000002881"/>
    </source>
</evidence>
<dbReference type="HOGENOM" id="CLU_613663_0_0_0"/>
<evidence type="ECO:0000313" key="1">
    <source>
        <dbReference type="EMBL" id="AFK08331.1"/>
    </source>
</evidence>
<geneLocation type="plasmid" evidence="1 2">
    <name>pTHEBA.01</name>
</geneLocation>
<keyword evidence="2" id="KW-1185">Reference proteome</keyword>
<dbReference type="EMBL" id="CP003533">
    <property type="protein sequence ID" value="AFK08331.1"/>
    <property type="molecule type" value="Genomic_DNA"/>
</dbReference>
<name>I2F8S8_9BACT</name>
<reference evidence="1 2" key="1">
    <citation type="journal article" date="2012" name="Genome Biol. Evol.">
        <title>Genome Sequence of the Mesophilic Thermotogales Bacterium Mesotoga prima MesG1.Ag.4.2 Reveals the Largest Thermotogales Genome To Date.</title>
        <authorList>
            <person name="Zhaxybayeva O."/>
            <person name="Swithers K.S."/>
            <person name="Foght J."/>
            <person name="Green A.G."/>
            <person name="Bruce D."/>
            <person name="Detter C."/>
            <person name="Han S."/>
            <person name="Teshima H."/>
            <person name="Han J."/>
            <person name="Woyke T."/>
            <person name="Pitluck S."/>
            <person name="Nolan M."/>
            <person name="Ivanova N."/>
            <person name="Pati A."/>
            <person name="Land M.L."/>
            <person name="Dlutek M."/>
            <person name="Doolittle W.F."/>
            <person name="Noll K.M."/>
            <person name="Nesbo C.L."/>
        </authorList>
    </citation>
    <scope>NUCLEOTIDE SEQUENCE [LARGE SCALE GENOMIC DNA]</scope>
    <source>
        <strain evidence="2">mesG1.Ag.4.2</strain>
        <plasmid evidence="1 2">pTHEBA.01</plasmid>
    </source>
</reference>
<dbReference type="AlphaFoldDB" id="I2F8S8"/>
<accession>I2F8S8</accession>
<sequence length="446" mass="51495">MGKSKNEKTRLRVGALEAGVVISKLVSSSIANPTRCNQSNLKAEIKNDFEADSLEDASNAALLRYEADEYYGIGDAPDHSNTGAQSRKRGKYSVVSSGIDSLYLTIQLSERSHGDLLAGIRENTDSRLGIVSYWEHKWHEMKVSVKESGGYRLGLDDGYIRVLLAETWNENMPCIKIGISSELLHRFNLSECWDMVKRMFQDLKVISIKVNRADLYVDVAGLSLEKIKRENRVCYSGKYAMYEEKGKITGHSFGTRGNDIYCRIYDKLKEITDVSHKGWMCDIWSKSGWSGEEVTRVEFELRRGFFRDIECSTIDDLFLLNLTDVWVTCSKWLSFRIDGDIRLKDREVAEYWKFVADSWGEGVKLKRKRRSGDIRERIKNADRRLLAAVADSSGYRQETISETFDRVIGYMRMPSIRRAFYSRQWKRWSEREVIDSSEKHYQLVPF</sequence>
<dbReference type="GeneID" id="87108433"/>
<dbReference type="RefSeq" id="WP_014732023.1">
    <property type="nucleotide sequence ID" value="NC_017935.1"/>
</dbReference>
<dbReference type="Proteomes" id="UP000002881">
    <property type="component" value="Plasmid pTHEBA.01"/>
</dbReference>
<dbReference type="KEGG" id="mpg:Theba_2738"/>